<feature type="compositionally biased region" description="Basic and acidic residues" evidence="1">
    <location>
        <begin position="54"/>
        <end position="78"/>
    </location>
</feature>
<evidence type="ECO:0000313" key="3">
    <source>
        <dbReference type="Proteomes" id="UP000499080"/>
    </source>
</evidence>
<proteinExistence type="predicted"/>
<sequence>MVTDQIKRRVPADIQDHFIDEWSNIISAKELCKKLDAYEEVRGKSGLRKKDQHGKRTESGLKTKTTSEMKAESGDKWRSQGLSQSIHRRMDRAEDVLERSPNVMNADLSSI</sequence>
<keyword evidence="3" id="KW-1185">Reference proteome</keyword>
<feature type="region of interest" description="Disordered" evidence="1">
    <location>
        <begin position="42"/>
        <end position="85"/>
    </location>
</feature>
<protein>
    <submittedName>
        <fullName evidence="2">Uncharacterized protein</fullName>
    </submittedName>
</protein>
<comment type="caution">
    <text evidence="2">The sequence shown here is derived from an EMBL/GenBank/DDBJ whole genome shotgun (WGS) entry which is preliminary data.</text>
</comment>
<gene>
    <name evidence="2" type="ORF">AVEN_50394_1</name>
</gene>
<dbReference type="EMBL" id="BGPR01076065">
    <property type="protein sequence ID" value="GBL59158.1"/>
    <property type="molecule type" value="Genomic_DNA"/>
</dbReference>
<organism evidence="2 3">
    <name type="scientific">Araneus ventricosus</name>
    <name type="common">Orbweaver spider</name>
    <name type="synonym">Epeira ventricosa</name>
    <dbReference type="NCBI Taxonomy" id="182803"/>
    <lineage>
        <taxon>Eukaryota</taxon>
        <taxon>Metazoa</taxon>
        <taxon>Ecdysozoa</taxon>
        <taxon>Arthropoda</taxon>
        <taxon>Chelicerata</taxon>
        <taxon>Arachnida</taxon>
        <taxon>Araneae</taxon>
        <taxon>Araneomorphae</taxon>
        <taxon>Entelegynae</taxon>
        <taxon>Araneoidea</taxon>
        <taxon>Araneidae</taxon>
        <taxon>Araneus</taxon>
    </lineage>
</organism>
<dbReference type="AlphaFoldDB" id="A0A4Y1ZNH1"/>
<evidence type="ECO:0000256" key="1">
    <source>
        <dbReference type="SAM" id="MobiDB-lite"/>
    </source>
</evidence>
<dbReference type="Proteomes" id="UP000499080">
    <property type="component" value="Unassembled WGS sequence"/>
</dbReference>
<reference evidence="2 3" key="1">
    <citation type="journal article" date="2019" name="Sci. Rep.">
        <title>Orb-weaving spider Araneus ventricosus genome elucidates the spidroin gene catalogue.</title>
        <authorList>
            <person name="Kono N."/>
            <person name="Nakamura H."/>
            <person name="Ohtoshi R."/>
            <person name="Moran D.A.P."/>
            <person name="Shinohara A."/>
            <person name="Yoshida Y."/>
            <person name="Fujiwara M."/>
            <person name="Mori M."/>
            <person name="Tomita M."/>
            <person name="Arakawa K."/>
        </authorList>
    </citation>
    <scope>NUCLEOTIDE SEQUENCE [LARGE SCALE GENOMIC DNA]</scope>
</reference>
<accession>A0A4Y1ZNH1</accession>
<evidence type="ECO:0000313" key="2">
    <source>
        <dbReference type="EMBL" id="GBL59158.1"/>
    </source>
</evidence>
<name>A0A4Y1ZNH1_ARAVE</name>